<keyword evidence="6" id="KW-1185">Reference proteome</keyword>
<dbReference type="Pfam" id="PF00072">
    <property type="entry name" value="Response_reg"/>
    <property type="match status" value="1"/>
</dbReference>
<dbReference type="Proteomes" id="UP000057088">
    <property type="component" value="Chromosome 1"/>
</dbReference>
<feature type="domain" description="Response regulatory" evidence="2">
    <location>
        <begin position="10"/>
        <end position="125"/>
    </location>
</feature>
<dbReference type="InterPro" id="IPR001789">
    <property type="entry name" value="Sig_transdc_resp-reg_receiver"/>
</dbReference>
<dbReference type="InterPro" id="IPR011006">
    <property type="entry name" value="CheY-like_superfamily"/>
</dbReference>
<dbReference type="AlphaFoldDB" id="A0AAX2LXU7"/>
<name>A0AAX2LXU7_VIBFL</name>
<dbReference type="RefSeq" id="WP_055453415.1">
    <property type="nucleotide sequence ID" value="NZ_CABLBX010000012.1"/>
</dbReference>
<dbReference type="InterPro" id="IPR052020">
    <property type="entry name" value="Cyclic_di-GMP/3'3'-cGAMP_PDE"/>
</dbReference>
<evidence type="ECO:0000313" key="5">
    <source>
        <dbReference type="EMBL" id="SUQ27480.1"/>
    </source>
</evidence>
<dbReference type="KEGG" id="vfl:AL536_03830"/>
<evidence type="ECO:0000313" key="7">
    <source>
        <dbReference type="Proteomes" id="UP000254626"/>
    </source>
</evidence>
<gene>
    <name evidence="5" type="primary">rpfG_8</name>
    <name evidence="4" type="ORF">AL536_03830</name>
    <name evidence="5" type="ORF">NCTC11327_04355</name>
</gene>
<dbReference type="PROSITE" id="PS51832">
    <property type="entry name" value="HD_GYP"/>
    <property type="match status" value="1"/>
</dbReference>
<dbReference type="EC" id="3.1.4.52" evidence="5"/>
<dbReference type="Pfam" id="PF13487">
    <property type="entry name" value="HD_5"/>
    <property type="match status" value="1"/>
</dbReference>
<dbReference type="SMART" id="SM00471">
    <property type="entry name" value="HDc"/>
    <property type="match status" value="1"/>
</dbReference>
<dbReference type="PANTHER" id="PTHR45228:SF5">
    <property type="entry name" value="CYCLIC DI-GMP PHOSPHODIESTERASE VC_1348-RELATED"/>
    <property type="match status" value="1"/>
</dbReference>
<dbReference type="EMBL" id="UHIP01000002">
    <property type="protein sequence ID" value="SUQ27480.1"/>
    <property type="molecule type" value="Genomic_DNA"/>
</dbReference>
<evidence type="ECO:0000259" key="2">
    <source>
        <dbReference type="PROSITE" id="PS50110"/>
    </source>
</evidence>
<proteinExistence type="predicted"/>
<dbReference type="Gene3D" id="1.10.3210.10">
    <property type="entry name" value="Hypothetical protein af1432"/>
    <property type="match status" value="1"/>
</dbReference>
<dbReference type="GeneID" id="29383642"/>
<sequence length="370" mass="41733">MFDVSSSKPTLLVIDDIPENLTLMYQLLKEDYKVKGANSGLRGISIAEAASPDLILLDIMMPEMDGFEVCERLKSNPATAHIPVIFLTAKSEKFDECRGLQLGAVDYITKPINPDIVKARVNAHVSLKLAKDLLHGEKQALEKEVERRTLELVRQREELHAIQDVAFYAMVSLAETRDNETGNHIRRTQTYIKLLAENLRKNPRYALQLDDRTIDLLYKSAPLHDIGKIGISDTILLKEGKLTEEEFEIMKTHTTIGYEAIQKAEVVTGKSIEFLRYAKEIAYSHHEHWDGRGYPRGLSGTDIPLAARLMAVADVYDALISKRVYKPAFTHQDAVQLVLDGKGTHFDPDIVDVFVDIADELYEVALRYAN</sequence>
<dbReference type="PROSITE" id="PS50110">
    <property type="entry name" value="RESPONSE_REGULATORY"/>
    <property type="match status" value="1"/>
</dbReference>
<dbReference type="SMART" id="SM00448">
    <property type="entry name" value="REC"/>
    <property type="match status" value="1"/>
</dbReference>
<keyword evidence="1" id="KW-0597">Phosphoprotein</keyword>
<dbReference type="GO" id="GO:0000160">
    <property type="term" value="P:phosphorelay signal transduction system"/>
    <property type="evidence" value="ECO:0007669"/>
    <property type="project" value="InterPro"/>
</dbReference>
<feature type="domain" description="HD-GYP" evidence="3">
    <location>
        <begin position="159"/>
        <end position="370"/>
    </location>
</feature>
<keyword evidence="5" id="KW-0378">Hydrolase</keyword>
<reference evidence="6" key="1">
    <citation type="submission" date="2015-12" db="EMBL/GenBank/DDBJ databases">
        <title>FDA dAtabase for Regulatory Grade micrObial Sequences (FDA-ARGOS): Supporting development and validation of Infectious Disease Dx tests.</title>
        <authorList>
            <person name="Hoffmann M."/>
            <person name="Allard M."/>
            <person name="Evans P."/>
            <person name="Brown E."/>
            <person name="Tallon L.J."/>
            <person name="Sadzewicz L."/>
            <person name="Sengamalay N."/>
            <person name="Ott S."/>
            <person name="Godinez A."/>
            <person name="Nagaraj S."/>
            <person name="Vyas G."/>
            <person name="Aluvathingal J."/>
            <person name="Nadendla S."/>
            <person name="Geyer C."/>
            <person name="Sichtig H."/>
        </authorList>
    </citation>
    <scope>NUCLEOTIDE SEQUENCE [LARGE SCALE GENOMIC DNA]</scope>
    <source>
        <strain evidence="6">ATCC 33809</strain>
    </source>
</reference>
<dbReference type="SUPFAM" id="SSF109604">
    <property type="entry name" value="HD-domain/PDEase-like"/>
    <property type="match status" value="1"/>
</dbReference>
<dbReference type="Proteomes" id="UP000254626">
    <property type="component" value="Unassembled WGS sequence"/>
</dbReference>
<feature type="modified residue" description="4-aspartylphosphate" evidence="1">
    <location>
        <position position="58"/>
    </location>
</feature>
<evidence type="ECO:0000259" key="3">
    <source>
        <dbReference type="PROSITE" id="PS51832"/>
    </source>
</evidence>
<dbReference type="PANTHER" id="PTHR45228">
    <property type="entry name" value="CYCLIC DI-GMP PHOSPHODIESTERASE TM_0186-RELATED"/>
    <property type="match status" value="1"/>
</dbReference>
<evidence type="ECO:0000313" key="4">
    <source>
        <dbReference type="EMBL" id="AMF92616.1"/>
    </source>
</evidence>
<reference evidence="4" key="2">
    <citation type="submission" date="2018-01" db="EMBL/GenBank/DDBJ databases">
        <title>FDA dAtabase for Regulatory Grade micrObial Sequences (FDA-ARGOS): Supporting development and validation of Infectious Disease Dx tests.</title>
        <authorList>
            <person name="Hoffmann M."/>
            <person name="Allard M."/>
            <person name="Evans P."/>
            <person name="Brown E."/>
            <person name="Tallon L."/>
            <person name="Sadzewicz L."/>
            <person name="Sengamalay N."/>
            <person name="Ott S."/>
            <person name="Godinez A."/>
            <person name="Nagaraj S."/>
            <person name="Vyas G."/>
            <person name="Aluvathingal J."/>
            <person name="Nadendla S."/>
            <person name="Geyer C."/>
            <person name="Sichtig H."/>
        </authorList>
    </citation>
    <scope>NUCLEOTIDE SEQUENCE</scope>
    <source>
        <strain evidence="4">ATCC 33809</strain>
    </source>
</reference>
<evidence type="ECO:0000313" key="6">
    <source>
        <dbReference type="Proteomes" id="UP000057088"/>
    </source>
</evidence>
<dbReference type="EMBL" id="CP014034">
    <property type="protein sequence ID" value="AMF92616.1"/>
    <property type="molecule type" value="Genomic_DNA"/>
</dbReference>
<dbReference type="GO" id="GO:0071111">
    <property type="term" value="F:cyclic-guanylate-specific phosphodiesterase activity"/>
    <property type="evidence" value="ECO:0007669"/>
    <property type="project" value="UniProtKB-EC"/>
</dbReference>
<reference evidence="5 7" key="3">
    <citation type="submission" date="2018-06" db="EMBL/GenBank/DDBJ databases">
        <authorList>
            <consortium name="Pathogen Informatics"/>
            <person name="Doyle S."/>
        </authorList>
    </citation>
    <scope>NUCLEOTIDE SEQUENCE [LARGE SCALE GENOMIC DNA]</scope>
    <source>
        <strain evidence="5 7">NCTC11327</strain>
    </source>
</reference>
<dbReference type="CDD" id="cd19920">
    <property type="entry name" value="REC_PA4781-like"/>
    <property type="match status" value="1"/>
</dbReference>
<dbReference type="SUPFAM" id="SSF52172">
    <property type="entry name" value="CheY-like"/>
    <property type="match status" value="1"/>
</dbReference>
<dbReference type="Gene3D" id="3.40.50.2300">
    <property type="match status" value="1"/>
</dbReference>
<accession>A0AAX2LXU7</accession>
<organism evidence="5 7">
    <name type="scientific">Vibrio fluvialis</name>
    <dbReference type="NCBI Taxonomy" id="676"/>
    <lineage>
        <taxon>Bacteria</taxon>
        <taxon>Pseudomonadati</taxon>
        <taxon>Pseudomonadota</taxon>
        <taxon>Gammaproteobacteria</taxon>
        <taxon>Vibrionales</taxon>
        <taxon>Vibrionaceae</taxon>
        <taxon>Vibrio</taxon>
    </lineage>
</organism>
<dbReference type="CDD" id="cd00077">
    <property type="entry name" value="HDc"/>
    <property type="match status" value="1"/>
</dbReference>
<dbReference type="InterPro" id="IPR003607">
    <property type="entry name" value="HD/PDEase_dom"/>
</dbReference>
<evidence type="ECO:0000256" key="1">
    <source>
        <dbReference type="PROSITE-ProRule" id="PRU00169"/>
    </source>
</evidence>
<dbReference type="InterPro" id="IPR037522">
    <property type="entry name" value="HD_GYP_dom"/>
</dbReference>
<protein>
    <submittedName>
        <fullName evidence="5">Response regulator receiver:Metal-dependent phosphohydrolase, HD subdomain</fullName>
        <ecNumber evidence="5">3.1.4.52</ecNumber>
    </submittedName>
    <submittedName>
        <fullName evidence="4">Two-component system response regulator</fullName>
    </submittedName>
</protein>